<dbReference type="Pfam" id="PF00652">
    <property type="entry name" value="Ricin_B_lectin"/>
    <property type="match status" value="1"/>
</dbReference>
<dbReference type="EMBL" id="BAAAQD010000026">
    <property type="protein sequence ID" value="GAA1557497.1"/>
    <property type="molecule type" value="Genomic_DNA"/>
</dbReference>
<dbReference type="InterPro" id="IPR000772">
    <property type="entry name" value="Ricin_B_lectin"/>
</dbReference>
<gene>
    <name evidence="2" type="ORF">GCM10009827_093030</name>
</gene>
<feature type="domain" description="Ricin B lectin" evidence="1">
    <location>
        <begin position="428"/>
        <end position="557"/>
    </location>
</feature>
<dbReference type="CDD" id="cd00161">
    <property type="entry name" value="beta-trefoil_Ricin-like"/>
    <property type="match status" value="1"/>
</dbReference>
<name>A0ABN2CIV6_9ACTN</name>
<keyword evidence="3" id="KW-1185">Reference proteome</keyword>
<dbReference type="Gene3D" id="3.20.20.80">
    <property type="entry name" value="Glycosidases"/>
    <property type="match status" value="1"/>
</dbReference>
<comment type="caution">
    <text evidence="2">The sequence shown here is derived from an EMBL/GenBank/DDBJ whole genome shotgun (WGS) entry which is preliminary data.</text>
</comment>
<proteinExistence type="predicted"/>
<dbReference type="SUPFAM" id="SSF51445">
    <property type="entry name" value="(Trans)glycosidases"/>
    <property type="match status" value="1"/>
</dbReference>
<reference evidence="2 3" key="1">
    <citation type="journal article" date="2019" name="Int. J. Syst. Evol. Microbiol.">
        <title>The Global Catalogue of Microorganisms (GCM) 10K type strain sequencing project: providing services to taxonomists for standard genome sequencing and annotation.</title>
        <authorList>
            <consortium name="The Broad Institute Genomics Platform"/>
            <consortium name="The Broad Institute Genome Sequencing Center for Infectious Disease"/>
            <person name="Wu L."/>
            <person name="Ma J."/>
        </authorList>
    </citation>
    <scope>NUCLEOTIDE SEQUENCE [LARGE SCALE GENOMIC DNA]</scope>
    <source>
        <strain evidence="2 3">JCM 15933</strain>
    </source>
</reference>
<dbReference type="InterPro" id="IPR035992">
    <property type="entry name" value="Ricin_B-like_lectins"/>
</dbReference>
<dbReference type="InterPro" id="IPR017853">
    <property type="entry name" value="GH"/>
</dbReference>
<organism evidence="2 3">
    <name type="scientific">Dactylosporangium maewongense</name>
    <dbReference type="NCBI Taxonomy" id="634393"/>
    <lineage>
        <taxon>Bacteria</taxon>
        <taxon>Bacillati</taxon>
        <taxon>Actinomycetota</taxon>
        <taxon>Actinomycetes</taxon>
        <taxon>Micromonosporales</taxon>
        <taxon>Micromonosporaceae</taxon>
        <taxon>Dactylosporangium</taxon>
    </lineage>
</organism>
<accession>A0ABN2CIV6</accession>
<dbReference type="Gene3D" id="2.80.10.50">
    <property type="match status" value="1"/>
</dbReference>
<dbReference type="SUPFAM" id="SSF50370">
    <property type="entry name" value="Ricin B-like lectins"/>
    <property type="match status" value="1"/>
</dbReference>
<dbReference type="SMART" id="SM00458">
    <property type="entry name" value="RICIN"/>
    <property type="match status" value="1"/>
</dbReference>
<evidence type="ECO:0000313" key="3">
    <source>
        <dbReference type="Proteomes" id="UP001501470"/>
    </source>
</evidence>
<dbReference type="Proteomes" id="UP001501470">
    <property type="component" value="Unassembled WGS sequence"/>
</dbReference>
<evidence type="ECO:0000259" key="1">
    <source>
        <dbReference type="SMART" id="SM00458"/>
    </source>
</evidence>
<protein>
    <recommendedName>
        <fullName evidence="1">Ricin B lectin domain-containing protein</fullName>
    </recommendedName>
</protein>
<dbReference type="PROSITE" id="PS50231">
    <property type="entry name" value="RICIN_B_LECTIN"/>
    <property type="match status" value="1"/>
</dbReference>
<evidence type="ECO:0000313" key="2">
    <source>
        <dbReference type="EMBL" id="GAA1557497.1"/>
    </source>
</evidence>
<sequence length="557" mass="60294">MNDTFRNGFGIIGTGPYRVGMLRRLLTVLALLAPLLVPFAAPAPAGASTFAPAGGRLMFAGQSTKVSWDDYTSFAAAPSGGSVYYEVKSGTWVNAGHRDYATFLAQQGKMIQVGVSWKDNPPGFNGGDENTKAARSRAVTAELAAGGYAAQFNQLIAFINQYPNAKFFLRLDYEVSSFYHCTDASCSSYKNAFARIRSLIEGQKRQDNVTYVFHPVRGEYEQMYPGDAVTDWVGVSVFAHELCMPIYDNGYLYNGTPPQNYDTGALQCRNAYIGTDAGGNQAAVWKNWDYDGNVLKMMKFSKDHGKPMIVSESGMMNFTDNGGDTAGMEETRGDMWVKRLFGLMNYSGPIPNLSGSYDLRDVIKAAVYIDLDFRYGWDGIQDGSFDFPVNSTWFVDGRLSRYGAAKASFCQGLTDRGFVTTCSGGSTGTVNRIIGQGSNRCIDVSGGRTTDGAAVQLWDCLGNGAQQWRRSGNTFVNPQSGKCLDAAGAGTADGTVLQLWTCLNNSAQQWVVNGNGTITNPASGKCIDATAWGTANGTRLQLWTCGAGQSNQNWRLA</sequence>